<dbReference type="EMBL" id="JMTB01000069">
    <property type="protein sequence ID" value="KFC07122.1"/>
    <property type="molecule type" value="Genomic_DNA"/>
</dbReference>
<comment type="caution">
    <text evidence="1">The sequence shown here is derived from an EMBL/GenBank/DDBJ whole genome shotgun (WGS) entry which is preliminary data.</text>
</comment>
<evidence type="ECO:0000313" key="1">
    <source>
        <dbReference type="EMBL" id="KFC07122.1"/>
    </source>
</evidence>
<gene>
    <name evidence="1" type="ORF">GTGU_02108</name>
</gene>
<sequence>MNNASGLFIRNIYSGHHDRISVTTVFNRISQAAEKRSGLHDSIYVSLLITGLREYIDSLNEKDAETLTLYAEYRGIHTDDEHYFQAREAENKYREALSCDRI</sequence>
<evidence type="ECO:0000313" key="2">
    <source>
        <dbReference type="Proteomes" id="UP000028630"/>
    </source>
</evidence>
<organism evidence="1 2">
    <name type="scientific">Trabulsiella guamensis ATCC 49490</name>
    <dbReference type="NCBI Taxonomy" id="1005994"/>
    <lineage>
        <taxon>Bacteria</taxon>
        <taxon>Pseudomonadati</taxon>
        <taxon>Pseudomonadota</taxon>
        <taxon>Gammaproteobacteria</taxon>
        <taxon>Enterobacterales</taxon>
        <taxon>Enterobacteriaceae</taxon>
        <taxon>Trabulsiella</taxon>
    </lineage>
</organism>
<name>A0A085AA77_9ENTR</name>
<dbReference type="AlphaFoldDB" id="A0A085AA77"/>
<protein>
    <submittedName>
        <fullName evidence="1">Uncharacterized protein</fullName>
    </submittedName>
</protein>
<dbReference type="OrthoDB" id="6504897at2"/>
<dbReference type="RefSeq" id="WP_038156423.1">
    <property type="nucleotide sequence ID" value="NZ_JMTB01000069.1"/>
</dbReference>
<keyword evidence="2" id="KW-1185">Reference proteome</keyword>
<proteinExistence type="predicted"/>
<reference evidence="2" key="1">
    <citation type="submission" date="2014-05" db="EMBL/GenBank/DDBJ databases">
        <title>ATOL: Assembling a taxonomically balanced genome-scale reconstruction of the evolutionary history of the Enterobacteriaceae.</title>
        <authorList>
            <person name="Plunkett G. III"/>
            <person name="Neeno-Eckwall E.C."/>
            <person name="Glasner J.D."/>
            <person name="Perna N.T."/>
        </authorList>
    </citation>
    <scope>NUCLEOTIDE SEQUENCE [LARGE SCALE GENOMIC DNA]</scope>
    <source>
        <strain evidence="2">ATCC 49490</strain>
    </source>
</reference>
<accession>A0A085AA77</accession>
<dbReference type="eggNOG" id="ENOG5033K0U">
    <property type="taxonomic scope" value="Bacteria"/>
</dbReference>
<dbReference type="Proteomes" id="UP000028630">
    <property type="component" value="Unassembled WGS sequence"/>
</dbReference>